<reference evidence="1 2" key="1">
    <citation type="submission" date="2017-11" db="EMBL/GenBank/DDBJ databases">
        <authorList>
            <person name="Lechat P."/>
        </authorList>
    </citation>
    <scope>NUCLEOTIDE SEQUENCE [LARGE SCALE GENOMIC DNA]</scope>
    <source>
        <strain evidence="1">L495</strain>
    </source>
</reference>
<evidence type="ECO:0000313" key="2">
    <source>
        <dbReference type="Proteomes" id="UP000234460"/>
    </source>
</evidence>
<comment type="caution">
    <text evidence="1">The sequence shown here is derived from an EMBL/GenBank/DDBJ whole genome shotgun (WGS) entry which is preliminary data.</text>
</comment>
<accession>A0AAQ1NUW0</accession>
<name>A0AAQ1NUW0_LEPIR</name>
<dbReference type="EMBL" id="OEJX01000007">
    <property type="protein sequence ID" value="SOR60190.1"/>
    <property type="molecule type" value="Genomic_DNA"/>
</dbReference>
<organism evidence="1 2">
    <name type="scientific">Leptospira interrogans serovar Manilae</name>
    <dbReference type="NCBI Taxonomy" id="214675"/>
    <lineage>
        <taxon>Bacteria</taxon>
        <taxon>Pseudomonadati</taxon>
        <taxon>Spirochaetota</taxon>
        <taxon>Spirochaetia</taxon>
        <taxon>Leptospirales</taxon>
        <taxon>Leptospiraceae</taxon>
        <taxon>Leptospira</taxon>
    </lineage>
</organism>
<dbReference type="AlphaFoldDB" id="A0AAQ1NUW0"/>
<proteinExistence type="predicted"/>
<protein>
    <submittedName>
        <fullName evidence="1">Uncharacterized protein</fullName>
    </submittedName>
</protein>
<evidence type="ECO:0000313" key="1">
    <source>
        <dbReference type="EMBL" id="SOR60190.1"/>
    </source>
</evidence>
<sequence>MYSLLSSLFPFFSNCWNKKNSVVNLLLKLLNGFFFGEFGSNIDSLDTKRCEIHFPMRYTSLIMNLIYIENCIQLFLNIAQICLKIENRSNLLLLVNFIV</sequence>
<gene>
    <name evidence="1" type="ORF">LMANV2_150042</name>
</gene>
<dbReference type="Proteomes" id="UP000234460">
    <property type="component" value="Chromosome LMANV2"/>
</dbReference>